<protein>
    <submittedName>
        <fullName evidence="1">Uncharacterized protein</fullName>
    </submittedName>
</protein>
<reference evidence="1 2" key="1">
    <citation type="submission" date="2020-04" db="EMBL/GenBank/DDBJ databases">
        <authorList>
            <person name="De Canck E."/>
        </authorList>
    </citation>
    <scope>NUCLEOTIDE SEQUENCE [LARGE SCALE GENOMIC DNA]</scope>
    <source>
        <strain evidence="1 2">LMG 26845</strain>
    </source>
</reference>
<name>A0A6J4ZR35_9BURK</name>
<accession>A0A6J4ZR35</accession>
<keyword evidence="2" id="KW-1185">Reference proteome</keyword>
<dbReference type="EMBL" id="CADIJR010000008">
    <property type="protein sequence ID" value="CAB3633969.1"/>
    <property type="molecule type" value="Genomic_DNA"/>
</dbReference>
<proteinExistence type="predicted"/>
<dbReference type="AlphaFoldDB" id="A0A6J4ZR35"/>
<evidence type="ECO:0000313" key="1">
    <source>
        <dbReference type="EMBL" id="CAB3633969.1"/>
    </source>
</evidence>
<dbReference type="RefSeq" id="WP_054429161.1">
    <property type="nucleotide sequence ID" value="NZ_CADIJR010000008.1"/>
</dbReference>
<sequence>MKIRHYEPYAPLRARAYPAIGDQLDAIMKFAAHLQASGQALPDEVTSWVAQCRNVKQRYPKPADAAAGPQGLPGSQA</sequence>
<dbReference type="Proteomes" id="UP000507979">
    <property type="component" value="Unassembled WGS sequence"/>
</dbReference>
<dbReference type="GeneID" id="92897171"/>
<evidence type="ECO:0000313" key="2">
    <source>
        <dbReference type="Proteomes" id="UP000507979"/>
    </source>
</evidence>
<gene>
    <name evidence="1" type="ORF">LMG26845_01325</name>
</gene>
<organism evidence="1 2">
    <name type="scientific">Achromobacter insuavis</name>
    <dbReference type="NCBI Taxonomy" id="1287735"/>
    <lineage>
        <taxon>Bacteria</taxon>
        <taxon>Pseudomonadati</taxon>
        <taxon>Pseudomonadota</taxon>
        <taxon>Betaproteobacteria</taxon>
        <taxon>Burkholderiales</taxon>
        <taxon>Alcaligenaceae</taxon>
        <taxon>Achromobacter</taxon>
    </lineage>
</organism>